<protein>
    <submittedName>
        <fullName evidence="3">Carboxymuconolactone decarboxylase family protein</fullName>
    </submittedName>
</protein>
<dbReference type="EMBL" id="WPIP01000308">
    <property type="protein sequence ID" value="MVM93817.1"/>
    <property type="molecule type" value="Genomic_DNA"/>
</dbReference>
<dbReference type="InterPro" id="IPR029032">
    <property type="entry name" value="AhpD-like"/>
</dbReference>
<evidence type="ECO:0000313" key="2">
    <source>
        <dbReference type="EMBL" id="AKA30016.1"/>
    </source>
</evidence>
<dbReference type="InterPro" id="IPR004675">
    <property type="entry name" value="AhpD_core"/>
</dbReference>
<dbReference type="PANTHER" id="PTHR35446:SF2">
    <property type="entry name" value="CARBOXYMUCONOLACTONE DECARBOXYLASE-LIKE DOMAIN-CONTAINING PROTEIN"/>
    <property type="match status" value="1"/>
</dbReference>
<evidence type="ECO:0000259" key="1">
    <source>
        <dbReference type="Pfam" id="PF02627"/>
    </source>
</evidence>
<sequence length="138" mass="15349">MEYKEVSKKTIGHLYSAHSSIRSSDLDPKLIALAELYVSQINGCAYCCAFHSKELRDFGIAQEVIDQIPGYKHSKAFSEKQKVVLEFASAITSLNDPKQIEATRESLAQHFSEKEIVDLTASISLMGALNRLRITLGD</sequence>
<evidence type="ECO:0000313" key="3">
    <source>
        <dbReference type="EMBL" id="MVM93817.1"/>
    </source>
</evidence>
<reference evidence="2 5" key="1">
    <citation type="journal article" date="2015" name="J. Bacteriol.">
        <title>Resources for Genetic and Genomic Analysis of Emerging Pathogen Acinetobacter baumannii.</title>
        <authorList>
            <person name="Gallagher L.A."/>
            <person name="Ramage E."/>
            <person name="Weiss E.J."/>
            <person name="Radey M."/>
            <person name="Hayden H.S."/>
            <person name="Held K.G."/>
            <person name="Huse H.K."/>
            <person name="Zurawski D.V."/>
            <person name="Brittnacher M.J."/>
            <person name="Manoil C."/>
        </authorList>
    </citation>
    <scope>NUCLEOTIDE SEQUENCE [LARGE SCALE GENOMIC DNA]</scope>
    <source>
        <strain evidence="2 5">AB5075-UW</strain>
    </source>
</reference>
<evidence type="ECO:0000313" key="7">
    <source>
        <dbReference type="Proteomes" id="UP000439424"/>
    </source>
</evidence>
<dbReference type="Gene3D" id="1.20.1290.10">
    <property type="entry name" value="AhpD-like"/>
    <property type="match status" value="1"/>
</dbReference>
<dbReference type="OMA" id="WREARHF"/>
<dbReference type="InterPro" id="IPR003779">
    <property type="entry name" value="CMD-like"/>
</dbReference>
<evidence type="ECO:0000313" key="6">
    <source>
        <dbReference type="Proteomes" id="UP000280073"/>
    </source>
</evidence>
<evidence type="ECO:0000313" key="5">
    <source>
        <dbReference type="Proteomes" id="UP000032746"/>
    </source>
</evidence>
<dbReference type="PANTHER" id="PTHR35446">
    <property type="entry name" value="SI:CH211-175M2.5"/>
    <property type="match status" value="1"/>
</dbReference>
<dbReference type="Pfam" id="PF02627">
    <property type="entry name" value="CMD"/>
    <property type="match status" value="1"/>
</dbReference>
<dbReference type="SUPFAM" id="SSF69118">
    <property type="entry name" value="AhpD-like"/>
    <property type="match status" value="1"/>
</dbReference>
<dbReference type="RefSeq" id="WP_000455807.1">
    <property type="nucleotide sequence ID" value="NZ_AP031576.1"/>
</dbReference>
<reference evidence="3 7" key="4">
    <citation type="submission" date="2019-11" db="EMBL/GenBank/DDBJ databases">
        <title>Multidrug-resistant Acinetobacter baumannii moving toward extensively drug-resistant over fifteen years in South of Brazil.</title>
        <authorList>
            <person name="Fedrigo N.H."/>
            <person name="Cerdeira L."/>
            <person name="Fuga B."/>
            <person name="Marini P.V.B."/>
            <person name="Shinohara D.R."/>
            <person name="Carrara-Marroni F.E."/>
            <person name="Lincopan N."/>
            <person name="Tognim M.C.B."/>
        </authorList>
    </citation>
    <scope>NUCLEOTIDE SEQUENCE [LARGE SCALE GENOMIC DNA]</scope>
    <source>
        <strain evidence="3 7">Ac576</strain>
    </source>
</reference>
<dbReference type="Proteomes" id="UP000439424">
    <property type="component" value="Unassembled WGS sequence"/>
</dbReference>
<dbReference type="EMBL" id="CP008706">
    <property type="protein sequence ID" value="AKA30016.1"/>
    <property type="molecule type" value="Genomic_DNA"/>
</dbReference>
<feature type="domain" description="Carboxymuconolactone decarboxylase-like" evidence="1">
    <location>
        <begin position="23"/>
        <end position="86"/>
    </location>
</feature>
<organism evidence="2 5">
    <name type="scientific">Acinetobacter baumannii</name>
    <dbReference type="NCBI Taxonomy" id="470"/>
    <lineage>
        <taxon>Bacteria</taxon>
        <taxon>Pseudomonadati</taxon>
        <taxon>Pseudomonadota</taxon>
        <taxon>Gammaproteobacteria</taxon>
        <taxon>Moraxellales</taxon>
        <taxon>Moraxellaceae</taxon>
        <taxon>Acinetobacter</taxon>
        <taxon>Acinetobacter calcoaceticus/baumannii complex</taxon>
    </lineage>
</organism>
<dbReference type="Proteomes" id="UP000280073">
    <property type="component" value="Unassembled WGS sequence"/>
</dbReference>
<gene>
    <name evidence="2" type="ORF">ABUW_0223</name>
    <name evidence="4" type="ORF">EA686_04550</name>
    <name evidence="3" type="ORF">GNY86_20005</name>
</gene>
<accession>A0A0D5YE62</accession>
<dbReference type="OrthoDB" id="9801997at2"/>
<dbReference type="Proteomes" id="UP000032746">
    <property type="component" value="Chromosome"/>
</dbReference>
<dbReference type="AlphaFoldDB" id="A0A0D5YE62"/>
<dbReference type="NCBIfam" id="TIGR00778">
    <property type="entry name" value="ahpD_dom"/>
    <property type="match status" value="1"/>
</dbReference>
<evidence type="ECO:0000313" key="4">
    <source>
        <dbReference type="EMBL" id="RSR62392.1"/>
    </source>
</evidence>
<reference evidence="4 6" key="3">
    <citation type="submission" date="2018-10" db="EMBL/GenBank/DDBJ databases">
        <title>GWAS and RNA-Seq identify cryptic mechanisms of antimicrobial resistance in Acinetobacter baumannii.</title>
        <authorList>
            <person name="Sahl J.W."/>
        </authorList>
    </citation>
    <scope>NUCLEOTIDE SEQUENCE [LARGE SCALE GENOMIC DNA]</scope>
    <source>
        <strain evidence="4 6">TG28175</strain>
    </source>
</reference>
<dbReference type="GO" id="GO:0051920">
    <property type="term" value="F:peroxiredoxin activity"/>
    <property type="evidence" value="ECO:0007669"/>
    <property type="project" value="InterPro"/>
</dbReference>
<dbReference type="PATRIC" id="fig|470.1314.peg.1514"/>
<dbReference type="EMBL" id="RFDI01000162">
    <property type="protein sequence ID" value="RSR62392.1"/>
    <property type="molecule type" value="Genomic_DNA"/>
</dbReference>
<name>A0A0D5YE62_ACIBA</name>
<proteinExistence type="predicted"/>
<reference evidence="5" key="2">
    <citation type="submission" date="2015-03" db="EMBL/GenBank/DDBJ databases">
        <authorList>
            <person name="Gallagher L.A."/>
            <person name="Hayden H.S."/>
            <person name="Weiss E.J."/>
            <person name="Hager K.R."/>
            <person name="Ramage E."/>
            <person name="Radey M.R."/>
            <person name="Bydalek R."/>
            <person name="Manoil C."/>
            <person name="Miller S.I."/>
            <person name="Brittnacher M.J."/>
        </authorList>
    </citation>
    <scope>NUCLEOTIDE SEQUENCE [LARGE SCALE GENOMIC DNA]</scope>
    <source>
        <strain evidence="5">AB5075-UW</strain>
    </source>
</reference>